<proteinExistence type="predicted"/>
<protein>
    <submittedName>
        <fullName evidence="1">Uncharacterized protein</fullName>
    </submittedName>
</protein>
<gene>
    <name evidence="1" type="ORF">Pan216_30190</name>
</gene>
<sequence length="87" mass="9894">MPEEIIDAEYAIQFRGTQAQINQKIAALAGRATHDPPEGETLLQRANARVRFLIDQDEARWLHRLAKQGIDLDDRAETRDPQAEAEE</sequence>
<name>A0A518B5C4_9BACT</name>
<accession>A0A518B5C4</accession>
<evidence type="ECO:0000313" key="1">
    <source>
        <dbReference type="EMBL" id="QDU62152.1"/>
    </source>
</evidence>
<keyword evidence="2" id="KW-1185">Reference proteome</keyword>
<dbReference type="Proteomes" id="UP000317093">
    <property type="component" value="Chromosome"/>
</dbReference>
<dbReference type="RefSeq" id="WP_145258695.1">
    <property type="nucleotide sequence ID" value="NZ_CP036279.1"/>
</dbReference>
<evidence type="ECO:0000313" key="2">
    <source>
        <dbReference type="Proteomes" id="UP000317093"/>
    </source>
</evidence>
<organism evidence="1 2">
    <name type="scientific">Kolteria novifilia</name>
    <dbReference type="NCBI Taxonomy" id="2527975"/>
    <lineage>
        <taxon>Bacteria</taxon>
        <taxon>Pseudomonadati</taxon>
        <taxon>Planctomycetota</taxon>
        <taxon>Planctomycetia</taxon>
        <taxon>Kolteriales</taxon>
        <taxon>Kolteriaceae</taxon>
        <taxon>Kolteria</taxon>
    </lineage>
</organism>
<reference evidence="1 2" key="1">
    <citation type="submission" date="2019-02" db="EMBL/GenBank/DDBJ databases">
        <title>Deep-cultivation of Planctomycetes and their phenomic and genomic characterization uncovers novel biology.</title>
        <authorList>
            <person name="Wiegand S."/>
            <person name="Jogler M."/>
            <person name="Boedeker C."/>
            <person name="Pinto D."/>
            <person name="Vollmers J."/>
            <person name="Rivas-Marin E."/>
            <person name="Kohn T."/>
            <person name="Peeters S.H."/>
            <person name="Heuer A."/>
            <person name="Rast P."/>
            <person name="Oberbeckmann S."/>
            <person name="Bunk B."/>
            <person name="Jeske O."/>
            <person name="Meyerdierks A."/>
            <person name="Storesund J.E."/>
            <person name="Kallscheuer N."/>
            <person name="Luecker S."/>
            <person name="Lage O.M."/>
            <person name="Pohl T."/>
            <person name="Merkel B.J."/>
            <person name="Hornburger P."/>
            <person name="Mueller R.-W."/>
            <person name="Bruemmer F."/>
            <person name="Labrenz M."/>
            <person name="Spormann A.M."/>
            <person name="Op den Camp H."/>
            <person name="Overmann J."/>
            <person name="Amann R."/>
            <person name="Jetten M.S.M."/>
            <person name="Mascher T."/>
            <person name="Medema M.H."/>
            <person name="Devos D.P."/>
            <person name="Kaster A.-K."/>
            <person name="Ovreas L."/>
            <person name="Rohde M."/>
            <person name="Galperin M.Y."/>
            <person name="Jogler C."/>
        </authorList>
    </citation>
    <scope>NUCLEOTIDE SEQUENCE [LARGE SCALE GENOMIC DNA]</scope>
    <source>
        <strain evidence="1 2">Pan216</strain>
    </source>
</reference>
<dbReference type="KEGG" id="knv:Pan216_30190"/>
<dbReference type="AlphaFoldDB" id="A0A518B5C4"/>
<dbReference type="EMBL" id="CP036279">
    <property type="protein sequence ID" value="QDU62152.1"/>
    <property type="molecule type" value="Genomic_DNA"/>
</dbReference>